<dbReference type="GO" id="GO:0006511">
    <property type="term" value="P:ubiquitin-dependent protein catabolic process"/>
    <property type="evidence" value="ECO:0007669"/>
    <property type="project" value="TreeGrafter"/>
</dbReference>
<keyword evidence="1" id="KW-0479">Metal-binding</keyword>
<evidence type="ECO:0000259" key="6">
    <source>
        <dbReference type="PROSITE" id="PS50089"/>
    </source>
</evidence>
<gene>
    <name evidence="7" type="ORF">N7494_006831</name>
</gene>
<feature type="compositionally biased region" description="Basic and acidic residues" evidence="5">
    <location>
        <begin position="134"/>
        <end position="145"/>
    </location>
</feature>
<dbReference type="Gene3D" id="3.30.40.10">
    <property type="entry name" value="Zinc/RING finger domain, C3HC4 (zinc finger)"/>
    <property type="match status" value="1"/>
</dbReference>
<dbReference type="Pfam" id="PF13639">
    <property type="entry name" value="zf-RING_2"/>
    <property type="match status" value="1"/>
</dbReference>
<keyword evidence="8" id="KW-1185">Reference proteome</keyword>
<dbReference type="SUPFAM" id="SSF57850">
    <property type="entry name" value="RING/U-box"/>
    <property type="match status" value="1"/>
</dbReference>
<dbReference type="GO" id="GO:0008270">
    <property type="term" value="F:zinc ion binding"/>
    <property type="evidence" value="ECO:0007669"/>
    <property type="project" value="UniProtKB-KW"/>
</dbReference>
<dbReference type="PANTHER" id="PTHR45931">
    <property type="entry name" value="SI:CH211-59O9.10"/>
    <property type="match status" value="1"/>
</dbReference>
<feature type="compositionally biased region" description="Basic residues" evidence="5">
    <location>
        <begin position="147"/>
        <end position="166"/>
    </location>
</feature>
<dbReference type="GO" id="GO:0005634">
    <property type="term" value="C:nucleus"/>
    <property type="evidence" value="ECO:0007669"/>
    <property type="project" value="TreeGrafter"/>
</dbReference>
<feature type="compositionally biased region" description="Basic residues" evidence="5">
    <location>
        <begin position="124"/>
        <end position="133"/>
    </location>
</feature>
<sequence>MPHHNTPVRHAGLAEINELVARLYMTTPDVADEVRELLQAGLQRRDGGISLPPRLLDRVVSGPGERRATLRDWIMPITQRISGSGRTRHTTPAPEHGGSAHRQETPRRTTRHRTPANHHEAPGHHNHVPRRTSRHETPTHHEAPVGHHGHRHASRHATPGRHHHGDRHVTPAPQNEAPVAHHAPRQTSRHATPGHNHRHGSRHAAPAHLEAPVAHQAPRRTSRHGTPGHHHGTRHARHEAAVSYIYEPVDSMGDQTAVPRDVLSQLARPIVTQSMIDFEDATCVICQDDIKVGDEVMLLPCSHWSFHAACIEPWLRRSNTCPSCRRTVE</sequence>
<evidence type="ECO:0000256" key="5">
    <source>
        <dbReference type="SAM" id="MobiDB-lite"/>
    </source>
</evidence>
<evidence type="ECO:0000256" key="2">
    <source>
        <dbReference type="ARBA" id="ARBA00022771"/>
    </source>
</evidence>
<dbReference type="EMBL" id="JAQIZZ010000005">
    <property type="protein sequence ID" value="KAJ5541755.1"/>
    <property type="molecule type" value="Genomic_DNA"/>
</dbReference>
<name>A0AAD6GH21_9EURO</name>
<dbReference type="CDD" id="cd16454">
    <property type="entry name" value="RING-H2_PA-TM-RING"/>
    <property type="match status" value="1"/>
</dbReference>
<dbReference type="InterPro" id="IPR051834">
    <property type="entry name" value="RING_finger_E3_ligase"/>
</dbReference>
<protein>
    <recommendedName>
        <fullName evidence="6">RING-type domain-containing protein</fullName>
    </recommendedName>
</protein>
<comment type="caution">
    <text evidence="7">The sequence shown here is derived from an EMBL/GenBank/DDBJ whole genome shotgun (WGS) entry which is preliminary data.</text>
</comment>
<dbReference type="GO" id="GO:0061630">
    <property type="term" value="F:ubiquitin protein ligase activity"/>
    <property type="evidence" value="ECO:0007669"/>
    <property type="project" value="TreeGrafter"/>
</dbReference>
<dbReference type="AlphaFoldDB" id="A0AAD6GH21"/>
<dbReference type="InterPro" id="IPR001841">
    <property type="entry name" value="Znf_RING"/>
</dbReference>
<feature type="region of interest" description="Disordered" evidence="5">
    <location>
        <begin position="76"/>
        <end position="236"/>
    </location>
</feature>
<evidence type="ECO:0000313" key="8">
    <source>
        <dbReference type="Proteomes" id="UP001220324"/>
    </source>
</evidence>
<evidence type="ECO:0000256" key="1">
    <source>
        <dbReference type="ARBA" id="ARBA00022723"/>
    </source>
</evidence>
<organism evidence="7 8">
    <name type="scientific">Penicillium frequentans</name>
    <dbReference type="NCBI Taxonomy" id="3151616"/>
    <lineage>
        <taxon>Eukaryota</taxon>
        <taxon>Fungi</taxon>
        <taxon>Dikarya</taxon>
        <taxon>Ascomycota</taxon>
        <taxon>Pezizomycotina</taxon>
        <taxon>Eurotiomycetes</taxon>
        <taxon>Eurotiomycetidae</taxon>
        <taxon>Eurotiales</taxon>
        <taxon>Aspergillaceae</taxon>
        <taxon>Penicillium</taxon>
    </lineage>
</organism>
<dbReference type="SMART" id="SM00184">
    <property type="entry name" value="RING"/>
    <property type="match status" value="1"/>
</dbReference>
<feature type="domain" description="RING-type" evidence="6">
    <location>
        <begin position="283"/>
        <end position="325"/>
    </location>
</feature>
<dbReference type="PROSITE" id="PS50089">
    <property type="entry name" value="ZF_RING_2"/>
    <property type="match status" value="1"/>
</dbReference>
<evidence type="ECO:0000256" key="3">
    <source>
        <dbReference type="ARBA" id="ARBA00022833"/>
    </source>
</evidence>
<proteinExistence type="predicted"/>
<dbReference type="PANTHER" id="PTHR45931:SF3">
    <property type="entry name" value="RING ZINC FINGER-CONTAINING PROTEIN"/>
    <property type="match status" value="1"/>
</dbReference>
<evidence type="ECO:0000313" key="7">
    <source>
        <dbReference type="EMBL" id="KAJ5541755.1"/>
    </source>
</evidence>
<keyword evidence="2 4" id="KW-0863">Zinc-finger</keyword>
<reference evidence="7 8" key="1">
    <citation type="journal article" date="2023" name="IMA Fungus">
        <title>Comparative genomic study of the Penicillium genus elucidates a diverse pangenome and 15 lateral gene transfer events.</title>
        <authorList>
            <person name="Petersen C."/>
            <person name="Sorensen T."/>
            <person name="Nielsen M.R."/>
            <person name="Sondergaard T.E."/>
            <person name="Sorensen J.L."/>
            <person name="Fitzpatrick D.A."/>
            <person name="Frisvad J.C."/>
            <person name="Nielsen K.L."/>
        </authorList>
    </citation>
    <scope>NUCLEOTIDE SEQUENCE [LARGE SCALE GENOMIC DNA]</scope>
    <source>
        <strain evidence="7 8">IBT 35679</strain>
    </source>
</reference>
<keyword evidence="3" id="KW-0862">Zinc</keyword>
<accession>A0AAD6GH21</accession>
<dbReference type="Proteomes" id="UP001220324">
    <property type="component" value="Unassembled WGS sequence"/>
</dbReference>
<dbReference type="InterPro" id="IPR013083">
    <property type="entry name" value="Znf_RING/FYVE/PHD"/>
</dbReference>
<evidence type="ECO:0000256" key="4">
    <source>
        <dbReference type="PROSITE-ProRule" id="PRU00175"/>
    </source>
</evidence>
<feature type="compositionally biased region" description="Basic residues" evidence="5">
    <location>
        <begin position="217"/>
        <end position="236"/>
    </location>
</feature>